<dbReference type="Gene3D" id="2.40.50.140">
    <property type="entry name" value="Nucleic acid-binding proteins"/>
    <property type="match status" value="1"/>
</dbReference>
<dbReference type="Pfam" id="PF00436">
    <property type="entry name" value="SSB"/>
    <property type="match status" value="1"/>
</dbReference>
<sequence length="144" mass="15601">MYETHTAVVGTVVTNPVKRPTNSGDEVLSFRMASNARRQDRATGEWTDGGTLYLTVTCWRRLVSGVGASLMKGDPVIAYGQLRTTEYTTKDGVDRSDLEMRASAVGPDLARCRARLDRTPKPAQSPELDANGEAGEPERVTVSG</sequence>
<proteinExistence type="predicted"/>
<evidence type="ECO:0000256" key="3">
    <source>
        <dbReference type="RuleBase" id="RU000524"/>
    </source>
</evidence>
<dbReference type="Proteomes" id="UP001596484">
    <property type="component" value="Unassembled WGS sequence"/>
</dbReference>
<feature type="region of interest" description="Disordered" evidence="4">
    <location>
        <begin position="113"/>
        <end position="144"/>
    </location>
</feature>
<evidence type="ECO:0000313" key="6">
    <source>
        <dbReference type="Proteomes" id="UP001596484"/>
    </source>
</evidence>
<evidence type="ECO:0000313" key="5">
    <source>
        <dbReference type="EMBL" id="MFC7450848.1"/>
    </source>
</evidence>
<dbReference type="SUPFAM" id="SSF50249">
    <property type="entry name" value="Nucleic acid-binding proteins"/>
    <property type="match status" value="1"/>
</dbReference>
<dbReference type="EMBL" id="JBHTCS010000028">
    <property type="protein sequence ID" value="MFC7450848.1"/>
    <property type="molecule type" value="Genomic_DNA"/>
</dbReference>
<evidence type="ECO:0000256" key="4">
    <source>
        <dbReference type="SAM" id="MobiDB-lite"/>
    </source>
</evidence>
<accession>A0ABW2S5I6</accession>
<dbReference type="InterPro" id="IPR011344">
    <property type="entry name" value="ssDNA-bd"/>
</dbReference>
<dbReference type="InterPro" id="IPR000424">
    <property type="entry name" value="Primosome_PriB/ssb"/>
</dbReference>
<dbReference type="RefSeq" id="WP_378408942.1">
    <property type="nucleotide sequence ID" value="NZ_JBHTCS010000028.1"/>
</dbReference>
<evidence type="ECO:0000256" key="2">
    <source>
        <dbReference type="PIRNR" id="PIRNR002070"/>
    </source>
</evidence>
<dbReference type="GO" id="GO:0003677">
    <property type="term" value="F:DNA binding"/>
    <property type="evidence" value="ECO:0007669"/>
    <property type="project" value="UniProtKB-KW"/>
</dbReference>
<keyword evidence="6" id="KW-1185">Reference proteome</keyword>
<evidence type="ECO:0000256" key="1">
    <source>
        <dbReference type="ARBA" id="ARBA00023125"/>
    </source>
</evidence>
<comment type="caution">
    <text evidence="5">The sequence shown here is derived from an EMBL/GenBank/DDBJ whole genome shotgun (WGS) entry which is preliminary data.</text>
</comment>
<dbReference type="PROSITE" id="PS50935">
    <property type="entry name" value="SSB"/>
    <property type="match status" value="1"/>
</dbReference>
<name>A0ABW2S5I6_9NOCA</name>
<dbReference type="PIRSF" id="PIRSF002070">
    <property type="entry name" value="SSB"/>
    <property type="match status" value="1"/>
</dbReference>
<reference evidence="6" key="1">
    <citation type="journal article" date="2019" name="Int. J. Syst. Evol. Microbiol.">
        <title>The Global Catalogue of Microorganisms (GCM) 10K type strain sequencing project: providing services to taxonomists for standard genome sequencing and annotation.</title>
        <authorList>
            <consortium name="The Broad Institute Genomics Platform"/>
            <consortium name="The Broad Institute Genome Sequencing Center for Infectious Disease"/>
            <person name="Wu L."/>
            <person name="Ma J."/>
        </authorList>
    </citation>
    <scope>NUCLEOTIDE SEQUENCE [LARGE SCALE GENOMIC DNA]</scope>
    <source>
        <strain evidence="6">ICMP 19430</strain>
    </source>
</reference>
<gene>
    <name evidence="5" type="primary">ssb</name>
    <name evidence="5" type="ORF">ACFQS9_23395</name>
</gene>
<organism evidence="5 6">
    <name type="scientific">Rhodococcus daqingensis</name>
    <dbReference type="NCBI Taxonomy" id="2479363"/>
    <lineage>
        <taxon>Bacteria</taxon>
        <taxon>Bacillati</taxon>
        <taxon>Actinomycetota</taxon>
        <taxon>Actinomycetes</taxon>
        <taxon>Mycobacteriales</taxon>
        <taxon>Nocardiaceae</taxon>
        <taxon>Rhodococcus</taxon>
    </lineage>
</organism>
<dbReference type="InterPro" id="IPR012340">
    <property type="entry name" value="NA-bd_OB-fold"/>
</dbReference>
<protein>
    <recommendedName>
        <fullName evidence="2 3">Single-stranded DNA-binding protein</fullName>
    </recommendedName>
</protein>
<keyword evidence="1 2" id="KW-0238">DNA-binding</keyword>
<dbReference type="CDD" id="cd04496">
    <property type="entry name" value="SSB_OBF"/>
    <property type="match status" value="1"/>
</dbReference>
<dbReference type="NCBIfam" id="TIGR00621">
    <property type="entry name" value="ssb"/>
    <property type="match status" value="1"/>
</dbReference>